<name>A0ABV3XLK2_9ACTN</name>
<keyword evidence="3" id="KW-1185">Reference proteome</keyword>
<accession>A0ABV3XLK2</accession>
<dbReference type="RefSeq" id="WP_369210264.1">
    <property type="nucleotide sequence ID" value="NZ_JBFNXQ010000130.1"/>
</dbReference>
<reference evidence="2 3" key="1">
    <citation type="submission" date="2024-06" db="EMBL/GenBank/DDBJ databases">
        <title>Draft genome sequence of Geodermatophilus badlandi, a novel member of the Geodermatophilaceae isolated from badland sedimentary rocks in the Red desert, Wyoming, USA.</title>
        <authorList>
            <person name="Ben Tekaya S."/>
            <person name="Nouioui I."/>
            <person name="Flores G.M."/>
            <person name="Shaal M.N."/>
            <person name="Bredoire F."/>
            <person name="Basile F."/>
            <person name="Van Diepen L."/>
            <person name="Ward N.L."/>
        </authorList>
    </citation>
    <scope>NUCLEOTIDE SEQUENCE [LARGE SCALE GENOMIC DNA]</scope>
    <source>
        <strain evidence="2 3">WL48A</strain>
    </source>
</reference>
<sequence length="223" mass="23130">MPEGTPGPRTSAVRDKAARAAALALSAALLAGCQLPDVSMSPDLPTGDAAAASETARPTAAGRTVAIAAAPSTPDRPAGDLDSGSLTRTLPAGDRTVVVDYWTTDQATTWTAEDDKTIQLAAHVEGGDTDGETPEVLVTRFAVTGDDGTTRALVTEDRGEFALTPPFSYTTALSLPGAPSTATALTLSVQFDLLVETEPDSARYYRQTVLDTLELPLLQEDPS</sequence>
<organism evidence="2 3">
    <name type="scientific">Geodermatophilus maliterrae</name>
    <dbReference type="NCBI Taxonomy" id="3162531"/>
    <lineage>
        <taxon>Bacteria</taxon>
        <taxon>Bacillati</taxon>
        <taxon>Actinomycetota</taxon>
        <taxon>Actinomycetes</taxon>
        <taxon>Geodermatophilales</taxon>
        <taxon>Geodermatophilaceae</taxon>
        <taxon>Geodermatophilus</taxon>
    </lineage>
</organism>
<evidence type="ECO:0000313" key="2">
    <source>
        <dbReference type="EMBL" id="MEX5721462.1"/>
    </source>
</evidence>
<dbReference type="EMBL" id="JBFNXQ010000130">
    <property type="protein sequence ID" value="MEX5721462.1"/>
    <property type="molecule type" value="Genomic_DNA"/>
</dbReference>
<gene>
    <name evidence="2" type="ORF">ABQ292_24190</name>
</gene>
<evidence type="ECO:0000256" key="1">
    <source>
        <dbReference type="SAM" id="MobiDB-lite"/>
    </source>
</evidence>
<evidence type="ECO:0000313" key="3">
    <source>
        <dbReference type="Proteomes" id="UP001560045"/>
    </source>
</evidence>
<dbReference type="Proteomes" id="UP001560045">
    <property type="component" value="Unassembled WGS sequence"/>
</dbReference>
<protein>
    <submittedName>
        <fullName evidence="2">Uncharacterized protein</fullName>
    </submittedName>
</protein>
<feature type="region of interest" description="Disordered" evidence="1">
    <location>
        <begin position="70"/>
        <end position="89"/>
    </location>
</feature>
<comment type="caution">
    <text evidence="2">The sequence shown here is derived from an EMBL/GenBank/DDBJ whole genome shotgun (WGS) entry which is preliminary data.</text>
</comment>
<proteinExistence type="predicted"/>